<dbReference type="OrthoDB" id="665151at2"/>
<gene>
    <name evidence="1" type="ORF">SAMN05444411_1185</name>
</gene>
<reference evidence="2" key="1">
    <citation type="submission" date="2016-10" db="EMBL/GenBank/DDBJ databases">
        <authorList>
            <person name="Varghese N."/>
            <person name="Submissions S."/>
        </authorList>
    </citation>
    <scope>NUCLEOTIDE SEQUENCE [LARGE SCALE GENOMIC DNA]</scope>
    <source>
        <strain evidence="2">DSM 24956</strain>
    </source>
</reference>
<keyword evidence="2" id="KW-1185">Reference proteome</keyword>
<dbReference type="STRING" id="762486.SAMN05444411_1185"/>
<dbReference type="RefSeq" id="WP_139170989.1">
    <property type="nucleotide sequence ID" value="NZ_FNNJ01000018.1"/>
</dbReference>
<sequence length="214" mass="25209">MNAVLNILPQEFEYIRENHKKWELSDILFNNFKDGYKGISLLLRTEKAEKFTKTHKNLKNFNINGIEILDIKNYKYNLEIWTYRNSLNGLHFSGINTNILNLNENSMKLTKLEISEVKTVNPDKEIVLKILKGVAKSQLEKLDIEETIGIEIGNKIYYTIVDYKDGNYIGITKCKDVYRLKHDDLETEKLIYEKVTDFLNKFSGKKNELDHYFE</sequence>
<dbReference type="AlphaFoldDB" id="A0A1H3GTJ1"/>
<evidence type="ECO:0000313" key="2">
    <source>
        <dbReference type="Proteomes" id="UP000199595"/>
    </source>
</evidence>
<evidence type="ECO:0000313" key="1">
    <source>
        <dbReference type="EMBL" id="SDY06636.1"/>
    </source>
</evidence>
<protein>
    <submittedName>
        <fullName evidence="1">Uncharacterized protein</fullName>
    </submittedName>
</protein>
<dbReference type="EMBL" id="FNNJ01000018">
    <property type="protein sequence ID" value="SDY06636.1"/>
    <property type="molecule type" value="Genomic_DNA"/>
</dbReference>
<name>A0A1H3GTJ1_9FLAO</name>
<dbReference type="Proteomes" id="UP000199595">
    <property type="component" value="Unassembled WGS sequence"/>
</dbReference>
<organism evidence="1 2">
    <name type="scientific">Lutibacter oricola</name>
    <dbReference type="NCBI Taxonomy" id="762486"/>
    <lineage>
        <taxon>Bacteria</taxon>
        <taxon>Pseudomonadati</taxon>
        <taxon>Bacteroidota</taxon>
        <taxon>Flavobacteriia</taxon>
        <taxon>Flavobacteriales</taxon>
        <taxon>Flavobacteriaceae</taxon>
        <taxon>Lutibacter</taxon>
    </lineage>
</organism>
<accession>A0A1H3GTJ1</accession>
<proteinExistence type="predicted"/>